<keyword evidence="1" id="KW-1133">Transmembrane helix</keyword>
<dbReference type="KEGG" id="jeo:JMA_04240"/>
<keyword evidence="1" id="KW-0812">Transmembrane</keyword>
<gene>
    <name evidence="2" type="ORF">JMA_04240</name>
</gene>
<dbReference type="BioCyc" id="JESP1508404:G14D9-9641-MONOMER"/>
<dbReference type="Pfam" id="PF17428">
    <property type="entry name" value="DUF5412"/>
    <property type="match status" value="1"/>
</dbReference>
<accession>A0A0B5AI52</accession>
<evidence type="ECO:0008006" key="4">
    <source>
        <dbReference type="Google" id="ProtNLM"/>
    </source>
</evidence>
<keyword evidence="1" id="KW-0472">Membrane</keyword>
<dbReference type="EMBL" id="CP009416">
    <property type="protein sequence ID" value="AJD89741.1"/>
    <property type="molecule type" value="Genomic_DNA"/>
</dbReference>
<proteinExistence type="predicted"/>
<evidence type="ECO:0000313" key="3">
    <source>
        <dbReference type="Proteomes" id="UP000031449"/>
    </source>
</evidence>
<keyword evidence="3" id="KW-1185">Reference proteome</keyword>
<organism evidence="2 3">
    <name type="scientific">Jeotgalibacillus malaysiensis</name>
    <dbReference type="NCBI Taxonomy" id="1508404"/>
    <lineage>
        <taxon>Bacteria</taxon>
        <taxon>Bacillati</taxon>
        <taxon>Bacillota</taxon>
        <taxon>Bacilli</taxon>
        <taxon>Bacillales</taxon>
        <taxon>Caryophanaceae</taxon>
        <taxon>Jeotgalibacillus</taxon>
    </lineage>
</organism>
<dbReference type="AlphaFoldDB" id="A0A0B5AI52"/>
<dbReference type="InterPro" id="IPR035406">
    <property type="entry name" value="DUF5412"/>
</dbReference>
<sequence length="125" mass="14302">MIYMTVFKKVLIGVLAGFIFMAGVIALVIYWFFNNMDRLPEGEFMTEETSPGGTYTLKAYLANSGATVVYAVRGELVTNDSGKTKNVYWQYREEEAEIEWLDEDTVVINGIELDVPGERYDYRKD</sequence>
<name>A0A0B5AI52_9BACL</name>
<evidence type="ECO:0000256" key="1">
    <source>
        <dbReference type="SAM" id="Phobius"/>
    </source>
</evidence>
<dbReference type="HOGENOM" id="CLU_142722_0_0_9"/>
<dbReference type="STRING" id="1508404.JMA_04240"/>
<reference evidence="2 3" key="1">
    <citation type="submission" date="2014-08" db="EMBL/GenBank/DDBJ databases">
        <title>Complete genome of a marine bacteria Jeotgalibacillus malaysiensis.</title>
        <authorList>
            <person name="Yaakop A.S."/>
            <person name="Chan K.-G."/>
            <person name="Goh K.M."/>
        </authorList>
    </citation>
    <scope>NUCLEOTIDE SEQUENCE [LARGE SCALE GENOMIC DNA]</scope>
    <source>
        <strain evidence="2 3">D5</strain>
    </source>
</reference>
<dbReference type="Proteomes" id="UP000031449">
    <property type="component" value="Chromosome"/>
</dbReference>
<feature type="transmembrane region" description="Helical" evidence="1">
    <location>
        <begin position="12"/>
        <end position="33"/>
    </location>
</feature>
<evidence type="ECO:0000313" key="2">
    <source>
        <dbReference type="EMBL" id="AJD89741.1"/>
    </source>
</evidence>
<protein>
    <recommendedName>
        <fullName evidence="4">DUF5412 domain-containing protein</fullName>
    </recommendedName>
</protein>